<keyword evidence="3" id="KW-1185">Reference proteome</keyword>
<protein>
    <submittedName>
        <fullName evidence="2">Uncharacterized protein</fullName>
    </submittedName>
</protein>
<dbReference type="Proteomes" id="UP000223968">
    <property type="component" value="Unassembled WGS sequence"/>
</dbReference>
<gene>
    <name evidence="2" type="ORF">AJ79_02685</name>
</gene>
<feature type="region of interest" description="Disordered" evidence="1">
    <location>
        <begin position="173"/>
        <end position="195"/>
    </location>
</feature>
<dbReference type="EMBL" id="PDNB01000029">
    <property type="protein sequence ID" value="PGH15005.1"/>
    <property type="molecule type" value="Genomic_DNA"/>
</dbReference>
<comment type="caution">
    <text evidence="2">The sequence shown here is derived from an EMBL/GenBank/DDBJ whole genome shotgun (WGS) entry which is preliminary data.</text>
</comment>
<proteinExistence type="predicted"/>
<accession>A0A2B7Y1D9</accession>
<dbReference type="AlphaFoldDB" id="A0A2B7Y1D9"/>
<organism evidence="2 3">
    <name type="scientific">Helicocarpus griseus UAMH5409</name>
    <dbReference type="NCBI Taxonomy" id="1447875"/>
    <lineage>
        <taxon>Eukaryota</taxon>
        <taxon>Fungi</taxon>
        <taxon>Dikarya</taxon>
        <taxon>Ascomycota</taxon>
        <taxon>Pezizomycotina</taxon>
        <taxon>Eurotiomycetes</taxon>
        <taxon>Eurotiomycetidae</taxon>
        <taxon>Onygenales</taxon>
        <taxon>Ajellomycetaceae</taxon>
        <taxon>Helicocarpus</taxon>
    </lineage>
</organism>
<reference evidence="2 3" key="1">
    <citation type="submission" date="2017-10" db="EMBL/GenBank/DDBJ databases">
        <title>Comparative genomics in systemic dimorphic fungi from Ajellomycetaceae.</title>
        <authorList>
            <person name="Munoz J.F."/>
            <person name="Mcewen J.G."/>
            <person name="Clay O.K."/>
            <person name="Cuomo C.A."/>
        </authorList>
    </citation>
    <scope>NUCLEOTIDE SEQUENCE [LARGE SCALE GENOMIC DNA]</scope>
    <source>
        <strain evidence="2 3">UAMH5409</strain>
    </source>
</reference>
<evidence type="ECO:0000313" key="3">
    <source>
        <dbReference type="Proteomes" id="UP000223968"/>
    </source>
</evidence>
<dbReference type="OrthoDB" id="5387413at2759"/>
<name>A0A2B7Y1D9_9EURO</name>
<evidence type="ECO:0000313" key="2">
    <source>
        <dbReference type="EMBL" id="PGH15005.1"/>
    </source>
</evidence>
<evidence type="ECO:0000256" key="1">
    <source>
        <dbReference type="SAM" id="MobiDB-lite"/>
    </source>
</evidence>
<sequence length="195" mass="22724">MPYIVREITPERPVLSREAGDDERYVMEEFSKHTVECFRCNRPYEAFCKGRPLCPAGNGYAHEVLKYIYQKCGRPYSVVDREQGRYVRMEIPDGCQVVLDLLKALDEGLVIPRPRRPHRPQSVIVHNSEANQEPRILHIQPLSRRPVSSAVIPHRRMSRDDLYIYRRGSLYSSDLSRQSSPGSNQRVRIPDTYLR</sequence>